<protein>
    <submittedName>
        <fullName evidence="2">Uncharacterized protein</fullName>
    </submittedName>
</protein>
<dbReference type="AlphaFoldDB" id="A0A8J8PY50"/>
<dbReference type="OrthoDB" id="204985at2157"/>
<sequence length="316" mass="34070">MSKRPTGTTMDDDRLHELRETDETTASALAIDVSALADRMRATPGDPIDWTVDDEREELPMLVVSAIDEEATGEAPYARQLREEDEAVVAPVPDTLLEADPPDGFGLDLSTYDENRALLFDVITIDETIGFVPVRFSDGEPFAADPLPDVAEDSDPVAEETIAREGGGDPTPRPETVSAPIDADLLESALADIDADAEELASDVAGILEGIERHDVVGPDDIVSAHPPLAVESRVLCLLEEGFWTSEIAPRLEAVGVDVGEAALEVARQGHERQAEQLIEAADEPEYRDAAPEYDVAVTGERDTAEWEVSETGTSR</sequence>
<feature type="region of interest" description="Disordered" evidence="1">
    <location>
        <begin position="1"/>
        <end position="24"/>
    </location>
</feature>
<evidence type="ECO:0000313" key="3">
    <source>
        <dbReference type="Proteomes" id="UP000766904"/>
    </source>
</evidence>
<organism evidence="2 3">
    <name type="scientific">Natronococcus pandeyae</name>
    <dbReference type="NCBI Taxonomy" id="2055836"/>
    <lineage>
        <taxon>Archaea</taxon>
        <taxon>Methanobacteriati</taxon>
        <taxon>Methanobacteriota</taxon>
        <taxon>Stenosarchaea group</taxon>
        <taxon>Halobacteria</taxon>
        <taxon>Halobacteriales</taxon>
        <taxon>Natrialbaceae</taxon>
        <taxon>Natronococcus</taxon>
    </lineage>
</organism>
<feature type="region of interest" description="Disordered" evidence="1">
    <location>
        <begin position="279"/>
        <end position="316"/>
    </location>
</feature>
<dbReference type="Proteomes" id="UP000766904">
    <property type="component" value="Unassembled WGS sequence"/>
</dbReference>
<evidence type="ECO:0000313" key="2">
    <source>
        <dbReference type="EMBL" id="TYL36605.1"/>
    </source>
</evidence>
<dbReference type="EMBL" id="PHNJ01000016">
    <property type="protein sequence ID" value="TYL36605.1"/>
    <property type="molecule type" value="Genomic_DNA"/>
</dbReference>
<dbReference type="RefSeq" id="WP_148860029.1">
    <property type="nucleotide sequence ID" value="NZ_PHNJ01000016.1"/>
</dbReference>
<name>A0A8J8PY50_9EURY</name>
<proteinExistence type="predicted"/>
<accession>A0A8J8PY50</accession>
<comment type="caution">
    <text evidence="2">The sequence shown here is derived from an EMBL/GenBank/DDBJ whole genome shotgun (WGS) entry which is preliminary data.</text>
</comment>
<evidence type="ECO:0000256" key="1">
    <source>
        <dbReference type="SAM" id="MobiDB-lite"/>
    </source>
</evidence>
<gene>
    <name evidence="2" type="ORF">CV102_21375</name>
</gene>
<feature type="region of interest" description="Disordered" evidence="1">
    <location>
        <begin position="147"/>
        <end position="175"/>
    </location>
</feature>
<feature type="compositionally biased region" description="Basic and acidic residues" evidence="1">
    <location>
        <begin position="11"/>
        <end position="22"/>
    </location>
</feature>
<reference evidence="2" key="1">
    <citation type="submission" date="2017-11" db="EMBL/GenBank/DDBJ databases">
        <authorList>
            <person name="Kajale S.C."/>
            <person name="Sharma A."/>
        </authorList>
    </citation>
    <scope>NUCLEOTIDE SEQUENCE</scope>
    <source>
        <strain evidence="2">LS1_42</strain>
    </source>
</reference>
<keyword evidence="3" id="KW-1185">Reference proteome</keyword>